<keyword evidence="3" id="KW-1185">Reference proteome</keyword>
<sequence>MQNTDWHYKRVLGTNTENKLSQIIIRDIIVVTMFIILAIVGVLIMLISFFKGLYFRIAFKDTYYFVGIAIVFISSIIFITNESINPLSKISINDKVFCWIHYLIKQINVYRSNQYNSLYQKLRLKFIIRIIVNDLYTLKYNLENSFVFLKDKEDIVQKVDKIVKLLNGYFVIQIDNEEIKEKYVELLNKLEKQYMLLIGNTALYSETDTEMANTSKEVRNLYNQKYDELFHELDLFITDEDVQFSSTKSESLLRGKKRYIILSTWVFAGFSLIFLIFKDERLATLIGSVVGVIAVLVTGIKYIIKK</sequence>
<gene>
    <name evidence="2" type="ORF">HYG86_06110</name>
</gene>
<dbReference type="AlphaFoldDB" id="A0A7G9W6R3"/>
<feature type="transmembrane region" description="Helical" evidence="1">
    <location>
        <begin position="283"/>
        <end position="304"/>
    </location>
</feature>
<evidence type="ECO:0000313" key="2">
    <source>
        <dbReference type="EMBL" id="QNO14375.1"/>
    </source>
</evidence>
<keyword evidence="1" id="KW-0812">Transmembrane</keyword>
<name>A0A7G9W6R3_ALKCA</name>
<dbReference type="EMBL" id="CP058559">
    <property type="protein sequence ID" value="QNO14375.1"/>
    <property type="molecule type" value="Genomic_DNA"/>
</dbReference>
<dbReference type="Proteomes" id="UP000516160">
    <property type="component" value="Chromosome"/>
</dbReference>
<dbReference type="KEGG" id="acae:HYG86_06110"/>
<feature type="transmembrane region" description="Helical" evidence="1">
    <location>
        <begin position="259"/>
        <end position="277"/>
    </location>
</feature>
<evidence type="ECO:0000313" key="3">
    <source>
        <dbReference type="Proteomes" id="UP000516160"/>
    </source>
</evidence>
<keyword evidence="1" id="KW-0472">Membrane</keyword>
<dbReference type="RefSeq" id="WP_213168025.1">
    <property type="nucleotide sequence ID" value="NZ_CP058559.1"/>
</dbReference>
<keyword evidence="1" id="KW-1133">Transmembrane helix</keyword>
<protein>
    <submittedName>
        <fullName evidence="2">Uncharacterized protein</fullName>
    </submittedName>
</protein>
<accession>A0A7G9W6R3</accession>
<organism evidence="2 3">
    <name type="scientific">Alkalicella caledoniensis</name>
    <dbReference type="NCBI Taxonomy" id="2731377"/>
    <lineage>
        <taxon>Bacteria</taxon>
        <taxon>Bacillati</taxon>
        <taxon>Bacillota</taxon>
        <taxon>Clostridia</taxon>
        <taxon>Eubacteriales</taxon>
        <taxon>Proteinivoracaceae</taxon>
        <taxon>Alkalicella</taxon>
    </lineage>
</organism>
<evidence type="ECO:0000256" key="1">
    <source>
        <dbReference type="SAM" id="Phobius"/>
    </source>
</evidence>
<reference evidence="2 3" key="1">
    <citation type="submission" date="2020-07" db="EMBL/GenBank/DDBJ databases">
        <title>Alkalicella. sp. LB2 genome.</title>
        <authorList>
            <person name="Postec A."/>
            <person name="Quemeneur M."/>
        </authorList>
    </citation>
    <scope>NUCLEOTIDE SEQUENCE [LARGE SCALE GENOMIC DNA]</scope>
    <source>
        <strain evidence="2 3">LB2</strain>
    </source>
</reference>
<feature type="transmembrane region" description="Helical" evidence="1">
    <location>
        <begin position="62"/>
        <end position="80"/>
    </location>
</feature>
<proteinExistence type="predicted"/>
<feature type="transmembrane region" description="Helical" evidence="1">
    <location>
        <begin position="28"/>
        <end position="50"/>
    </location>
</feature>